<accession>A0A166H3U0</accession>
<keyword evidence="1" id="KW-0732">Signal</keyword>
<proteinExistence type="predicted"/>
<organism evidence="2 3">
    <name type="scientific">Athelia psychrophila</name>
    <dbReference type="NCBI Taxonomy" id="1759441"/>
    <lineage>
        <taxon>Eukaryota</taxon>
        <taxon>Fungi</taxon>
        <taxon>Dikarya</taxon>
        <taxon>Basidiomycota</taxon>
        <taxon>Agaricomycotina</taxon>
        <taxon>Agaricomycetes</taxon>
        <taxon>Agaricomycetidae</taxon>
        <taxon>Atheliales</taxon>
        <taxon>Atheliaceae</taxon>
        <taxon>Athelia</taxon>
    </lineage>
</organism>
<dbReference type="Proteomes" id="UP000076532">
    <property type="component" value="Unassembled WGS sequence"/>
</dbReference>
<evidence type="ECO:0000313" key="2">
    <source>
        <dbReference type="EMBL" id="KZP18451.1"/>
    </source>
</evidence>
<feature type="signal peptide" evidence="1">
    <location>
        <begin position="1"/>
        <end position="24"/>
    </location>
</feature>
<evidence type="ECO:0000256" key="1">
    <source>
        <dbReference type="SAM" id="SignalP"/>
    </source>
</evidence>
<dbReference type="EMBL" id="KV417572">
    <property type="protein sequence ID" value="KZP18451.1"/>
    <property type="molecule type" value="Genomic_DNA"/>
</dbReference>
<sequence>MLSIEIIAWALLLGGNYGVAMSAAEPLLQNSEESHCTVQAWVRAEDLTPSSILNGDLRIKVDPSCAEDIVSVGLQLRLDEYAEVKFPKAGVVMPTTPVRGNVSEDETYMWRPFGMRDDLEGSDTEMGRYRTALRDPELWEVYGEERTAWKSAVTLHEGSIDYARPLVLPFAVATSHVQFPPGHENSFRLFSNQNSPEPAAGAKDGYRYTALVTFSDGRLEEVPAGYTTFHPVRRSAPVNQMLFTNVTFSRDGCRGDGRRGDTGRLGACAPLWSRNDDAEVHTARIDLENGGVVHVGKIGTHLRAKLFFNSIHSR</sequence>
<protein>
    <submittedName>
        <fullName evidence="2">Uncharacterized protein</fullName>
    </submittedName>
</protein>
<reference evidence="2 3" key="1">
    <citation type="journal article" date="2016" name="Mol. Biol. Evol.">
        <title>Comparative Genomics of Early-Diverging Mushroom-Forming Fungi Provides Insights into the Origins of Lignocellulose Decay Capabilities.</title>
        <authorList>
            <person name="Nagy L.G."/>
            <person name="Riley R."/>
            <person name="Tritt A."/>
            <person name="Adam C."/>
            <person name="Daum C."/>
            <person name="Floudas D."/>
            <person name="Sun H."/>
            <person name="Yadav J.S."/>
            <person name="Pangilinan J."/>
            <person name="Larsson K.H."/>
            <person name="Matsuura K."/>
            <person name="Barry K."/>
            <person name="Labutti K."/>
            <person name="Kuo R."/>
            <person name="Ohm R.A."/>
            <person name="Bhattacharya S.S."/>
            <person name="Shirouzu T."/>
            <person name="Yoshinaga Y."/>
            <person name="Martin F.M."/>
            <person name="Grigoriev I.V."/>
            <person name="Hibbett D.S."/>
        </authorList>
    </citation>
    <scope>NUCLEOTIDE SEQUENCE [LARGE SCALE GENOMIC DNA]</scope>
    <source>
        <strain evidence="2 3">CBS 109695</strain>
    </source>
</reference>
<name>A0A166H3U0_9AGAM</name>
<evidence type="ECO:0000313" key="3">
    <source>
        <dbReference type="Proteomes" id="UP000076532"/>
    </source>
</evidence>
<gene>
    <name evidence="2" type="ORF">FIBSPDRAFT_591811</name>
</gene>
<dbReference type="OrthoDB" id="2590241at2759"/>
<dbReference type="AlphaFoldDB" id="A0A166H3U0"/>
<feature type="chain" id="PRO_5007874355" evidence="1">
    <location>
        <begin position="25"/>
        <end position="314"/>
    </location>
</feature>
<keyword evidence="3" id="KW-1185">Reference proteome</keyword>